<dbReference type="Proteomes" id="UP001430919">
    <property type="component" value="Unassembled WGS sequence"/>
</dbReference>
<protein>
    <recommendedName>
        <fullName evidence="3">Immunity protein 8</fullName>
    </recommendedName>
</protein>
<evidence type="ECO:0008006" key="3">
    <source>
        <dbReference type="Google" id="ProtNLM"/>
    </source>
</evidence>
<reference evidence="1" key="1">
    <citation type="submission" date="2021-11" db="EMBL/GenBank/DDBJ databases">
        <title>Description of novel Flavobacterium species.</title>
        <authorList>
            <person name="Saticioglu I.B."/>
            <person name="Ay H."/>
            <person name="Altun S."/>
            <person name="Duman M."/>
        </authorList>
    </citation>
    <scope>NUCLEOTIDE SEQUENCE</scope>
    <source>
        <strain evidence="1">F-65</strain>
    </source>
</reference>
<gene>
    <name evidence="1" type="ORF">LNQ49_22560</name>
</gene>
<dbReference type="EMBL" id="JAJJMO010000001">
    <property type="protein sequence ID" value="MCC9074380.1"/>
    <property type="molecule type" value="Genomic_DNA"/>
</dbReference>
<organism evidence="1 2">
    <name type="scientific">Flavobacterium pisciphilum</name>
    <dbReference type="NCBI Taxonomy" id="2893755"/>
    <lineage>
        <taxon>Bacteria</taxon>
        <taxon>Pseudomonadati</taxon>
        <taxon>Bacteroidota</taxon>
        <taxon>Flavobacteriia</taxon>
        <taxon>Flavobacteriales</taxon>
        <taxon>Flavobacteriaceae</taxon>
        <taxon>Flavobacterium</taxon>
    </lineage>
</organism>
<keyword evidence="2" id="KW-1185">Reference proteome</keyword>
<sequence>MVYIDKKTVPHCYVEEKKFEWGEPYTISIPIFNLSVNPELSNIEFTIEVLGKNNFKNNLGKLYNILINKEEKHRINNLNEPILNREFLVKKIIDFIDENINNIAPWENEFTSAAEEFYLEWIEDDLKRELLFEKKIY</sequence>
<accession>A0ABS8N029</accession>
<dbReference type="RefSeq" id="WP_229991191.1">
    <property type="nucleotide sequence ID" value="NZ_JAJJMO010000001.1"/>
</dbReference>
<name>A0ABS8N029_9FLAO</name>
<proteinExistence type="predicted"/>
<evidence type="ECO:0000313" key="1">
    <source>
        <dbReference type="EMBL" id="MCC9074380.1"/>
    </source>
</evidence>
<comment type="caution">
    <text evidence="1">The sequence shown here is derived from an EMBL/GenBank/DDBJ whole genome shotgun (WGS) entry which is preliminary data.</text>
</comment>
<evidence type="ECO:0000313" key="2">
    <source>
        <dbReference type="Proteomes" id="UP001430919"/>
    </source>
</evidence>